<comment type="similarity">
    <text evidence="6">Belongs to the HrcA family.</text>
</comment>
<dbReference type="PANTHER" id="PTHR34824:SF1">
    <property type="entry name" value="HEAT-INDUCIBLE TRANSCRIPTION REPRESSOR HRCA"/>
    <property type="match status" value="1"/>
</dbReference>
<proteinExistence type="inferred from homology"/>
<evidence type="ECO:0000256" key="3">
    <source>
        <dbReference type="ARBA" id="ARBA00023016"/>
    </source>
</evidence>
<dbReference type="InterPro" id="IPR023120">
    <property type="entry name" value="WHTH_transcript_rep_HrcA_IDD"/>
</dbReference>
<gene>
    <name evidence="6 8" type="primary">hrcA</name>
    <name evidence="8" type="ORF">BN990_01910</name>
</gene>
<reference evidence="8 9" key="1">
    <citation type="submission" date="2014-03" db="EMBL/GenBank/DDBJ databases">
        <authorList>
            <person name="Urmite Genomes U."/>
        </authorList>
    </citation>
    <scope>NUCLEOTIDE SEQUENCE [LARGE SCALE GENOMIC DNA]</scope>
    <source>
        <strain evidence="8 9">Vm-5</strain>
    </source>
</reference>
<evidence type="ECO:0000256" key="4">
    <source>
        <dbReference type="ARBA" id="ARBA00023163"/>
    </source>
</evidence>
<sequence>MLTEVIIMLTERQLLILQVIIDDFIESAHPVGSRAISKKDDIPYSAATIRNEMADLEDMGFLEKTHSSSGRVPSEKGYRYYVDHLISPSILHEDGDVIKHIVNDGFFEFEQIVQMSAEVLSQLTNYTSIILGPEIFETKLKQLQIITLSSNTAVAILVTNTGHVEHRSFTIPTEINPSDLEKLVNILNNQLSGVPIIQLADKFNTEIVSMLNQYVSDIGKSYQYLNEVLFHEHPVKLYIGGKANMLMQPEFNDVDKIRSFYSMIENEDKIAHLLKQSNGGIKVSIGQENDVDAIKDFSLITAAYHLGEGQMGTIALLGPTRMEYRRVISLLNILSHEMTDALYMWYKNNG</sequence>
<accession>A0A024QBN3</accession>
<dbReference type="InterPro" id="IPR029016">
    <property type="entry name" value="GAF-like_dom_sf"/>
</dbReference>
<keyword evidence="1 6" id="KW-0678">Repressor</keyword>
<evidence type="ECO:0000256" key="5">
    <source>
        <dbReference type="ARBA" id="ARBA00055319"/>
    </source>
</evidence>
<dbReference type="FunFam" id="1.10.10.10:FF:000049">
    <property type="entry name" value="Heat-inducible transcription repressor HrcA"/>
    <property type="match status" value="1"/>
</dbReference>
<dbReference type="PIRSF" id="PIRSF005485">
    <property type="entry name" value="HrcA"/>
    <property type="match status" value="1"/>
</dbReference>
<feature type="domain" description="Heat-inducible transcription repressor HrcA C-terminal" evidence="7">
    <location>
        <begin position="110"/>
        <end position="328"/>
    </location>
</feature>
<keyword evidence="4 6" id="KW-0804">Transcription</keyword>
<evidence type="ECO:0000256" key="1">
    <source>
        <dbReference type="ARBA" id="ARBA00022491"/>
    </source>
</evidence>
<dbReference type="Pfam" id="PF01628">
    <property type="entry name" value="HrcA"/>
    <property type="match status" value="1"/>
</dbReference>
<comment type="function">
    <text evidence="5 6">Negative regulator of class I heat shock genes (grpE-dnaK-dnaJ and groELS operons). Prevents heat-shock induction of these operons.</text>
</comment>
<dbReference type="Gene3D" id="3.30.390.60">
    <property type="entry name" value="Heat-inducible transcription repressor hrca homolog, domain 3"/>
    <property type="match status" value="1"/>
</dbReference>
<name>A0A024QBN3_9BACI</name>
<dbReference type="SUPFAM" id="SSF46785">
    <property type="entry name" value="Winged helix' DNA-binding domain"/>
    <property type="match status" value="1"/>
</dbReference>
<dbReference type="eggNOG" id="COG1420">
    <property type="taxonomic scope" value="Bacteria"/>
</dbReference>
<comment type="caution">
    <text evidence="8">The sequence shown here is derived from an EMBL/GenBank/DDBJ whole genome shotgun (WGS) entry which is preliminary data.</text>
</comment>
<dbReference type="InterPro" id="IPR021153">
    <property type="entry name" value="HrcA_C"/>
</dbReference>
<dbReference type="Proteomes" id="UP000028875">
    <property type="component" value="Unassembled WGS sequence"/>
</dbReference>
<evidence type="ECO:0000313" key="9">
    <source>
        <dbReference type="Proteomes" id="UP000028875"/>
    </source>
</evidence>
<dbReference type="Gene3D" id="3.30.450.40">
    <property type="match status" value="1"/>
</dbReference>
<organism evidence="8 9">
    <name type="scientific">Virgibacillus massiliensis</name>
    <dbReference type="NCBI Taxonomy" id="1462526"/>
    <lineage>
        <taxon>Bacteria</taxon>
        <taxon>Bacillati</taxon>
        <taxon>Bacillota</taxon>
        <taxon>Bacilli</taxon>
        <taxon>Bacillales</taxon>
        <taxon>Bacillaceae</taxon>
        <taxon>Virgibacillus</taxon>
    </lineage>
</organism>
<dbReference type="GO" id="GO:0045892">
    <property type="term" value="P:negative regulation of DNA-templated transcription"/>
    <property type="evidence" value="ECO:0007669"/>
    <property type="project" value="UniProtKB-UniRule"/>
</dbReference>
<evidence type="ECO:0000313" key="8">
    <source>
        <dbReference type="EMBL" id="CDQ39605.1"/>
    </source>
</evidence>
<dbReference type="GO" id="GO:0003677">
    <property type="term" value="F:DNA binding"/>
    <property type="evidence" value="ECO:0007669"/>
    <property type="project" value="InterPro"/>
</dbReference>
<keyword evidence="9" id="KW-1185">Reference proteome</keyword>
<dbReference type="EMBL" id="CCDP010000001">
    <property type="protein sequence ID" value="CDQ39605.1"/>
    <property type="molecule type" value="Genomic_DNA"/>
</dbReference>
<dbReference type="AlphaFoldDB" id="A0A024QBN3"/>
<dbReference type="NCBIfam" id="TIGR00331">
    <property type="entry name" value="hrcA"/>
    <property type="match status" value="1"/>
</dbReference>
<evidence type="ECO:0000256" key="2">
    <source>
        <dbReference type="ARBA" id="ARBA00023015"/>
    </source>
</evidence>
<evidence type="ECO:0000259" key="7">
    <source>
        <dbReference type="Pfam" id="PF01628"/>
    </source>
</evidence>
<keyword evidence="2 6" id="KW-0805">Transcription regulation</keyword>
<reference evidence="9" key="2">
    <citation type="submission" date="2014-05" db="EMBL/GenBank/DDBJ databases">
        <title>Draft genome sequence of Virgibacillus massiliensis Vm-5.</title>
        <authorList>
            <person name="Khelaifia S."/>
            <person name="Croce O."/>
            <person name="Lagier J.C."/>
            <person name="Raoult D."/>
        </authorList>
    </citation>
    <scope>NUCLEOTIDE SEQUENCE [LARGE SCALE GENOMIC DNA]</scope>
    <source>
        <strain evidence="9">Vm-5</strain>
    </source>
</reference>
<dbReference type="HAMAP" id="MF_00081">
    <property type="entry name" value="HrcA"/>
    <property type="match status" value="1"/>
</dbReference>
<dbReference type="InterPro" id="IPR036390">
    <property type="entry name" value="WH_DNA-bd_sf"/>
</dbReference>
<dbReference type="InterPro" id="IPR036388">
    <property type="entry name" value="WH-like_DNA-bd_sf"/>
</dbReference>
<dbReference type="Gene3D" id="1.10.10.10">
    <property type="entry name" value="Winged helix-like DNA-binding domain superfamily/Winged helix DNA-binding domain"/>
    <property type="match status" value="1"/>
</dbReference>
<dbReference type="PANTHER" id="PTHR34824">
    <property type="entry name" value="HEAT-INDUCIBLE TRANSCRIPTION REPRESSOR HRCA"/>
    <property type="match status" value="1"/>
</dbReference>
<keyword evidence="3 6" id="KW-0346">Stress response</keyword>
<dbReference type="SUPFAM" id="SSF55781">
    <property type="entry name" value="GAF domain-like"/>
    <property type="match status" value="1"/>
</dbReference>
<dbReference type="InterPro" id="IPR002571">
    <property type="entry name" value="HrcA"/>
</dbReference>
<evidence type="ECO:0000256" key="6">
    <source>
        <dbReference type="HAMAP-Rule" id="MF_00081"/>
    </source>
</evidence>
<dbReference type="STRING" id="1462526.BN990_01910"/>
<protein>
    <recommendedName>
        <fullName evidence="6">Heat-inducible transcription repressor HrcA</fullName>
    </recommendedName>
</protein>